<evidence type="ECO:0000313" key="1">
    <source>
        <dbReference type="EMBL" id="CEK48408.1"/>
    </source>
</evidence>
<name>A0A0B6XX13_9EUPU</name>
<accession>A0A0B6XX13</accession>
<protein>
    <submittedName>
        <fullName evidence="1">Uncharacterized protein</fullName>
    </submittedName>
</protein>
<feature type="non-terminal residue" evidence="1">
    <location>
        <position position="1"/>
    </location>
</feature>
<sequence>INSRLQGLRFNVLTKQINKPVLCRGITNYSYQGTDPPCVLCFSCEQSGFLDTVV</sequence>
<dbReference type="EMBL" id="HACG01001543">
    <property type="protein sequence ID" value="CEK48408.1"/>
    <property type="molecule type" value="Transcribed_RNA"/>
</dbReference>
<proteinExistence type="predicted"/>
<gene>
    <name evidence="1" type="primary">ORF3888</name>
</gene>
<organism evidence="1">
    <name type="scientific">Arion vulgaris</name>
    <dbReference type="NCBI Taxonomy" id="1028688"/>
    <lineage>
        <taxon>Eukaryota</taxon>
        <taxon>Metazoa</taxon>
        <taxon>Spiralia</taxon>
        <taxon>Lophotrochozoa</taxon>
        <taxon>Mollusca</taxon>
        <taxon>Gastropoda</taxon>
        <taxon>Heterobranchia</taxon>
        <taxon>Euthyneura</taxon>
        <taxon>Panpulmonata</taxon>
        <taxon>Eupulmonata</taxon>
        <taxon>Stylommatophora</taxon>
        <taxon>Helicina</taxon>
        <taxon>Arionoidea</taxon>
        <taxon>Arionidae</taxon>
        <taxon>Arion</taxon>
    </lineage>
</organism>
<dbReference type="AlphaFoldDB" id="A0A0B6XX13"/>
<reference evidence="1" key="1">
    <citation type="submission" date="2014-12" db="EMBL/GenBank/DDBJ databases">
        <title>Insight into the proteome of Arion vulgaris.</title>
        <authorList>
            <person name="Aradska J."/>
            <person name="Bulat T."/>
            <person name="Smidak R."/>
            <person name="Sarate P."/>
            <person name="Gangsoo J."/>
            <person name="Sialana F."/>
            <person name="Bilban M."/>
            <person name="Lubec G."/>
        </authorList>
    </citation>
    <scope>NUCLEOTIDE SEQUENCE</scope>
    <source>
        <tissue evidence="1">Skin</tissue>
    </source>
</reference>